<gene>
    <name evidence="3" type="ORF">VFPPC_02275</name>
</gene>
<dbReference type="EMBL" id="LSBJ02000001">
    <property type="protein sequence ID" value="OAQ61281.1"/>
    <property type="molecule type" value="Genomic_DNA"/>
</dbReference>
<dbReference type="PANTHER" id="PTHR37488:SF7">
    <property type="entry name" value="DUF1275 DOMAIN PROTEIN"/>
    <property type="match status" value="1"/>
</dbReference>
<reference evidence="3 4" key="1">
    <citation type="journal article" date="2016" name="PLoS Pathog.">
        <title>Biosynthesis of antibiotic leucinostatins in bio-control fungus Purpureocillium lilacinum and their inhibition on phytophthora revealed by genome mining.</title>
        <authorList>
            <person name="Wang G."/>
            <person name="Liu Z."/>
            <person name="Lin R."/>
            <person name="Li E."/>
            <person name="Mao Z."/>
            <person name="Ling J."/>
            <person name="Yang Y."/>
            <person name="Yin W.B."/>
            <person name="Xie B."/>
        </authorList>
    </citation>
    <scope>NUCLEOTIDE SEQUENCE [LARGE SCALE GENOMIC DNA]</scope>
    <source>
        <strain evidence="3">170</strain>
    </source>
</reference>
<evidence type="ECO:0000313" key="3">
    <source>
        <dbReference type="EMBL" id="OAQ61281.1"/>
    </source>
</evidence>
<feature type="transmembrane region" description="Helical" evidence="2">
    <location>
        <begin position="84"/>
        <end position="108"/>
    </location>
</feature>
<dbReference type="OrthoDB" id="5288586at2759"/>
<keyword evidence="2" id="KW-1133">Transmembrane helix</keyword>
<feature type="region of interest" description="Disordered" evidence="1">
    <location>
        <begin position="1"/>
        <end position="20"/>
    </location>
</feature>
<organism evidence="3 4">
    <name type="scientific">Pochonia chlamydosporia 170</name>
    <dbReference type="NCBI Taxonomy" id="1380566"/>
    <lineage>
        <taxon>Eukaryota</taxon>
        <taxon>Fungi</taxon>
        <taxon>Dikarya</taxon>
        <taxon>Ascomycota</taxon>
        <taxon>Pezizomycotina</taxon>
        <taxon>Sordariomycetes</taxon>
        <taxon>Hypocreomycetidae</taxon>
        <taxon>Hypocreales</taxon>
        <taxon>Clavicipitaceae</taxon>
        <taxon>Pochonia</taxon>
    </lineage>
</organism>
<feature type="transmembrane region" description="Helical" evidence="2">
    <location>
        <begin position="213"/>
        <end position="233"/>
    </location>
</feature>
<name>A0A179F7N2_METCM</name>
<dbReference type="RefSeq" id="XP_018139090.1">
    <property type="nucleotide sequence ID" value="XM_018281950.1"/>
</dbReference>
<evidence type="ECO:0008006" key="5">
    <source>
        <dbReference type="Google" id="ProtNLM"/>
    </source>
</evidence>
<dbReference type="KEGG" id="pchm:VFPPC_02275"/>
<comment type="caution">
    <text evidence="3">The sequence shown here is derived from an EMBL/GenBank/DDBJ whole genome shotgun (WGS) entry which is preliminary data.</text>
</comment>
<feature type="transmembrane region" description="Helical" evidence="2">
    <location>
        <begin position="33"/>
        <end position="56"/>
    </location>
</feature>
<dbReference type="InterPro" id="IPR010699">
    <property type="entry name" value="DUF1275"/>
</dbReference>
<dbReference type="PANTHER" id="PTHR37488">
    <property type="entry name" value="DUF1275 DOMAIN-CONTAINING PROTEIN"/>
    <property type="match status" value="1"/>
</dbReference>
<evidence type="ECO:0000313" key="4">
    <source>
        <dbReference type="Proteomes" id="UP000078397"/>
    </source>
</evidence>
<dbReference type="STRING" id="1380566.A0A179F7N2"/>
<dbReference type="AlphaFoldDB" id="A0A179F7N2"/>
<feature type="transmembrane region" description="Helical" evidence="2">
    <location>
        <begin position="239"/>
        <end position="257"/>
    </location>
</feature>
<feature type="transmembrane region" description="Helical" evidence="2">
    <location>
        <begin position="115"/>
        <end position="134"/>
    </location>
</feature>
<accession>A0A179F7N2</accession>
<keyword evidence="4" id="KW-1185">Reference proteome</keyword>
<keyword evidence="2" id="KW-0812">Transmembrane</keyword>
<dbReference type="Pfam" id="PF06912">
    <property type="entry name" value="DUF1275"/>
    <property type="match status" value="1"/>
</dbReference>
<sequence>MENPARSDSDTDGQSKEELPVAKRLSQNVDLEFAYLPLLACCFVSGLTDGTIYNAYGTFVSMQTGNTIFVALGTSGYNNKPYGWARSLCSIAFFIIGSLAFSRFALYLGGRRRGIMTLSFLIQAILVIVAASIVQGGLVDGSYPSKRPSTDVDFKELIIIALLSFQAAGQIVSSRTLKVGEVPTVVVTSMLCDLMSDPALFALARNNKRNRRFVAFVLTLLGAICGGWISKAAGAVDPSLWTVAGIKLVIAGGWLLWKAEPNSVV</sequence>
<dbReference type="GeneID" id="28845944"/>
<dbReference type="Proteomes" id="UP000078397">
    <property type="component" value="Unassembled WGS sequence"/>
</dbReference>
<keyword evidence="2" id="KW-0472">Membrane</keyword>
<evidence type="ECO:0000256" key="2">
    <source>
        <dbReference type="SAM" id="Phobius"/>
    </source>
</evidence>
<protein>
    <recommendedName>
        <fullName evidence="5">DUF1275 domain-containing protein</fullName>
    </recommendedName>
</protein>
<evidence type="ECO:0000256" key="1">
    <source>
        <dbReference type="SAM" id="MobiDB-lite"/>
    </source>
</evidence>
<proteinExistence type="predicted"/>